<accession>A0AA51BSB9</accession>
<dbReference type="InterPro" id="IPR043502">
    <property type="entry name" value="DNA/RNA_pol_sf"/>
</dbReference>
<keyword evidence="2" id="KW-0808">Transferase</keyword>
<dbReference type="InterPro" id="IPR008686">
    <property type="entry name" value="RNA_pol_mitovir"/>
</dbReference>
<evidence type="ECO:0000256" key="4">
    <source>
        <dbReference type="SAM" id="Phobius"/>
    </source>
</evidence>
<evidence type="ECO:0000256" key="1">
    <source>
        <dbReference type="ARBA" id="ARBA00022484"/>
    </source>
</evidence>
<protein>
    <submittedName>
        <fullName evidence="5">RNA-dependent RNA polymerase</fullName>
    </submittedName>
</protein>
<feature type="transmembrane region" description="Helical" evidence="4">
    <location>
        <begin position="282"/>
        <end position="300"/>
    </location>
</feature>
<evidence type="ECO:0000256" key="3">
    <source>
        <dbReference type="ARBA" id="ARBA00022695"/>
    </source>
</evidence>
<keyword evidence="4" id="KW-0472">Membrane</keyword>
<dbReference type="Pfam" id="PF05919">
    <property type="entry name" value="Mitovir_RNA_pol"/>
    <property type="match status" value="1"/>
</dbReference>
<organism evidence="5">
    <name type="scientific">Rhizoctonia cerealis duamitovirus</name>
    <dbReference type="NCBI Taxonomy" id="3068666"/>
    <lineage>
        <taxon>Viruses</taxon>
        <taxon>Riboviria</taxon>
        <taxon>Orthornavirae</taxon>
        <taxon>Lenarviricota</taxon>
        <taxon>Howeltoviricetes</taxon>
        <taxon>Cryppavirales</taxon>
        <taxon>Mitoviridae</taxon>
        <taxon>Duamitovirus</taxon>
    </lineage>
</organism>
<keyword evidence="4" id="KW-0812">Transmembrane</keyword>
<sequence length="776" mass="88868">MTAPRTSYLRPGFPYISMKTLFTTYSTISTYVVNTLDLMLLNIIRTHRNLISKTRLPENGKRWIRTYEFKKYATVVAWVTKTQHMRPYYLLLLRRVEKLVKACSFTWAFAYMKETLRLTVRALALTPEKVTVNPKIRVARDHYGLPTIIPQPIRIIMRNFIDGEMKFQVERRVIIASLTVITVFRAFKTKVEASLDTITDKFSGFSRTLPQYEVRAAVRNLLKHGNSKLTIGNFKPVVSQKAGPNVPFSTWGASIDALAFIDYPANLWSLLRWMYIQKSYRYIFWLVSLLVMFGPFYWIARLIGRMYLATRGLYSPDDEYEFVWSLHLGKLSVVYNQAGKARVVAATNWWMQSALVGLHDSIFNLLRTIPQDGTFDQEACFNRLLSRSDSFSAEFGNKLSGFDLSAATDRLPIDLQVQILNELGLPGELWREILSIPWVYHRGINDTQYVWYQVGQPMGAYSSWAMLALTHHVIVRIAAARANVDASTCNYSILGDDVVINNDATAEVYLNIMSLLGLDISMGKSVVSYKLTEFAKRLAGPGVEVTPLGAGLIVSALRSYYMVPALVATAISNLCYSPKEVLDLLRNIPGGLYPKRLVQEICLNSVWQSFLNNTWFKEISLLNVRTLNRYSNFFAADALNFPHKLVGALSAGLMREIEVQKETAHEAMTNFLLEALSLLASRTWPLRLLELLMKPFNPGFWMYLRDSLDLPLRLDERFEEILAKKREIGVENVLEQIFYLQSVEGRLSVMDIAKMKPQKAKIAMRFFKELQRRMSM</sequence>
<dbReference type="SUPFAM" id="SSF56672">
    <property type="entry name" value="DNA/RNA polymerases"/>
    <property type="match status" value="1"/>
</dbReference>
<keyword evidence="3" id="KW-0548">Nucleotidyltransferase</keyword>
<evidence type="ECO:0000256" key="2">
    <source>
        <dbReference type="ARBA" id="ARBA00022679"/>
    </source>
</evidence>
<keyword evidence="1 5" id="KW-0696">RNA-directed RNA polymerase</keyword>
<dbReference type="PANTHER" id="PTHR34456:SF13">
    <property type="entry name" value="REVERSE TRANSCRIPTASE DOMAIN-CONTAINING PROTEIN"/>
    <property type="match status" value="1"/>
</dbReference>
<dbReference type="PANTHER" id="PTHR34456">
    <property type="entry name" value="MITOVIRUS RNA-DEPENDENT RNA POLYMERASE"/>
    <property type="match status" value="1"/>
</dbReference>
<name>A0AA51BSB9_9VIRU</name>
<reference evidence="5" key="1">
    <citation type="journal article" date="2023" name="Microbiol. Spectr.">
        <title>Extreme Diversity of Mycoviruses Present in Single Strains of Rhizoctonia cerealis, the Pathogen of Wheat Sharp Eyespot.</title>
        <authorList>
            <person name="Li W."/>
            <person name="Sun H."/>
            <person name="Cao S."/>
            <person name="Zhang A."/>
            <person name="Zhang H."/>
            <person name="Shu Y."/>
            <person name="Chen H."/>
        </authorList>
    </citation>
    <scope>NUCLEOTIDE SEQUENCE</scope>
    <source>
        <strain evidence="5">RcDMV-1084-6</strain>
    </source>
</reference>
<feature type="transmembrane region" description="Helical" evidence="4">
    <location>
        <begin position="20"/>
        <end position="44"/>
    </location>
</feature>
<dbReference type="GO" id="GO:0003968">
    <property type="term" value="F:RNA-directed RNA polymerase activity"/>
    <property type="evidence" value="ECO:0007669"/>
    <property type="project" value="UniProtKB-KW"/>
</dbReference>
<evidence type="ECO:0000313" key="5">
    <source>
        <dbReference type="EMBL" id="WMI40065.1"/>
    </source>
</evidence>
<dbReference type="EMBL" id="OQ999678">
    <property type="protein sequence ID" value="WMI40065.1"/>
    <property type="molecule type" value="Genomic_RNA"/>
</dbReference>
<proteinExistence type="predicted"/>
<keyword evidence="4" id="KW-1133">Transmembrane helix</keyword>
<reference evidence="5" key="2">
    <citation type="submission" date="2023-05" db="EMBL/GenBank/DDBJ databases">
        <authorList>
            <person name="Li W."/>
        </authorList>
    </citation>
    <scope>NUCLEOTIDE SEQUENCE</scope>
    <source>
        <strain evidence="5">RcDMV-1084-6</strain>
    </source>
</reference>